<organism evidence="8 9">
    <name type="scientific">Diceros bicornis minor</name>
    <name type="common">South-central black rhinoceros</name>
    <dbReference type="NCBI Taxonomy" id="77932"/>
    <lineage>
        <taxon>Eukaryota</taxon>
        <taxon>Metazoa</taxon>
        <taxon>Chordata</taxon>
        <taxon>Craniata</taxon>
        <taxon>Vertebrata</taxon>
        <taxon>Euteleostomi</taxon>
        <taxon>Mammalia</taxon>
        <taxon>Eutheria</taxon>
        <taxon>Laurasiatheria</taxon>
        <taxon>Perissodactyla</taxon>
        <taxon>Rhinocerotidae</taxon>
        <taxon>Diceros</taxon>
    </lineage>
</organism>
<dbReference type="EMBL" id="JACDTQ010001885">
    <property type="protein sequence ID" value="KAF5920870.1"/>
    <property type="molecule type" value="Genomic_DNA"/>
</dbReference>
<name>A0A7J7EYI8_DICBM</name>
<feature type="transmembrane region" description="Helical" evidence="6">
    <location>
        <begin position="122"/>
        <end position="148"/>
    </location>
</feature>
<dbReference type="GO" id="GO:0060296">
    <property type="term" value="P:regulation of cilium beat frequency involved in ciliary motility"/>
    <property type="evidence" value="ECO:0007669"/>
    <property type="project" value="TreeGrafter"/>
</dbReference>
<evidence type="ECO:0000256" key="2">
    <source>
        <dbReference type="ARBA" id="ARBA00022692"/>
    </source>
</evidence>
<comment type="caution">
    <text evidence="8">The sequence shown here is derived from an EMBL/GenBank/DDBJ whole genome shotgun (WGS) entry which is preliminary data.</text>
</comment>
<dbReference type="InterPro" id="IPR028746">
    <property type="entry name" value="CatSper1"/>
</dbReference>
<feature type="region of interest" description="Disordered" evidence="5">
    <location>
        <begin position="1"/>
        <end position="58"/>
    </location>
</feature>
<dbReference type="PANTHER" id="PTHR47193">
    <property type="entry name" value="CATION CHANNEL SPERM-ASSOCIATED PROTEIN 1"/>
    <property type="match status" value="1"/>
</dbReference>
<feature type="compositionally biased region" description="Polar residues" evidence="5">
    <location>
        <begin position="17"/>
        <end position="29"/>
    </location>
</feature>
<dbReference type="AlphaFoldDB" id="A0A7J7EYI8"/>
<dbReference type="InterPro" id="IPR005821">
    <property type="entry name" value="Ion_trans_dom"/>
</dbReference>
<dbReference type="Proteomes" id="UP000551758">
    <property type="component" value="Unassembled WGS sequence"/>
</dbReference>
<dbReference type="SUPFAM" id="SSF81324">
    <property type="entry name" value="Voltage-gated potassium channels"/>
    <property type="match status" value="1"/>
</dbReference>
<feature type="transmembrane region" description="Helical" evidence="6">
    <location>
        <begin position="268"/>
        <end position="288"/>
    </location>
</feature>
<dbReference type="Pfam" id="PF00520">
    <property type="entry name" value="Ion_trans"/>
    <property type="match status" value="1"/>
</dbReference>
<feature type="transmembrane region" description="Helical" evidence="6">
    <location>
        <begin position="91"/>
        <end position="110"/>
    </location>
</feature>
<dbReference type="PANTHER" id="PTHR47193:SF1">
    <property type="entry name" value="CATION CHANNEL SPERM-ASSOCIATED PROTEIN 1"/>
    <property type="match status" value="1"/>
</dbReference>
<keyword evidence="4 6" id="KW-0472">Membrane</keyword>
<protein>
    <recommendedName>
        <fullName evidence="7">Ion transport domain-containing protein</fullName>
    </recommendedName>
</protein>
<evidence type="ECO:0000313" key="8">
    <source>
        <dbReference type="EMBL" id="KAF5920870.1"/>
    </source>
</evidence>
<keyword evidence="2 6" id="KW-0812">Transmembrane</keyword>
<comment type="subcellular location">
    <subcellularLocation>
        <location evidence="1">Membrane</location>
        <topology evidence="1">Multi-pass membrane protein</topology>
    </subcellularLocation>
</comment>
<feature type="transmembrane region" description="Helical" evidence="6">
    <location>
        <begin position="235"/>
        <end position="256"/>
    </location>
</feature>
<reference evidence="8 9" key="1">
    <citation type="journal article" date="2020" name="Mol. Biol. Evol.">
        <title>Interspecific Gene Flow and the Evolution of Specialization in Black and White Rhinoceros.</title>
        <authorList>
            <person name="Moodley Y."/>
            <person name="Westbury M.V."/>
            <person name="Russo I.M."/>
            <person name="Gopalakrishnan S."/>
            <person name="Rakotoarivelo A."/>
            <person name="Olsen R.A."/>
            <person name="Prost S."/>
            <person name="Tunstall T."/>
            <person name="Ryder O.A."/>
            <person name="Dalen L."/>
            <person name="Bruford M.W."/>
        </authorList>
    </citation>
    <scope>NUCLEOTIDE SEQUENCE [LARGE SCALE GENOMIC DNA]</scope>
    <source>
        <strain evidence="8">SBR-YM</strain>
        <tissue evidence="8">Skin</tissue>
    </source>
</reference>
<dbReference type="GO" id="GO:0036128">
    <property type="term" value="C:CatSper complex"/>
    <property type="evidence" value="ECO:0007669"/>
    <property type="project" value="InterPro"/>
</dbReference>
<keyword evidence="3 6" id="KW-1133">Transmembrane helix</keyword>
<dbReference type="GO" id="GO:0005245">
    <property type="term" value="F:voltage-gated calcium channel activity"/>
    <property type="evidence" value="ECO:0007669"/>
    <property type="project" value="TreeGrafter"/>
</dbReference>
<evidence type="ECO:0000256" key="5">
    <source>
        <dbReference type="SAM" id="MobiDB-lite"/>
    </source>
</evidence>
<dbReference type="Gene3D" id="1.10.287.70">
    <property type="match status" value="1"/>
</dbReference>
<dbReference type="GO" id="GO:0005227">
    <property type="term" value="F:calcium-activated cation channel activity"/>
    <property type="evidence" value="ECO:0007669"/>
    <property type="project" value="InterPro"/>
</dbReference>
<feature type="transmembrane region" description="Helical" evidence="6">
    <location>
        <begin position="193"/>
        <end position="223"/>
    </location>
</feature>
<keyword evidence="9" id="KW-1185">Reference proteome</keyword>
<evidence type="ECO:0000259" key="7">
    <source>
        <dbReference type="Pfam" id="PF00520"/>
    </source>
</evidence>
<feature type="domain" description="Ion transport" evidence="7">
    <location>
        <begin position="97"/>
        <end position="288"/>
    </location>
</feature>
<evidence type="ECO:0000313" key="9">
    <source>
        <dbReference type="Proteomes" id="UP000551758"/>
    </source>
</evidence>
<dbReference type="GO" id="GO:0030317">
    <property type="term" value="P:flagellated sperm motility"/>
    <property type="evidence" value="ECO:0007669"/>
    <property type="project" value="InterPro"/>
</dbReference>
<dbReference type="GO" id="GO:0007283">
    <property type="term" value="P:spermatogenesis"/>
    <property type="evidence" value="ECO:0007669"/>
    <property type="project" value="TreeGrafter"/>
</dbReference>
<gene>
    <name evidence="8" type="ORF">HPG69_006181</name>
</gene>
<evidence type="ECO:0000256" key="6">
    <source>
        <dbReference type="SAM" id="Phobius"/>
    </source>
</evidence>
<evidence type="ECO:0000256" key="4">
    <source>
        <dbReference type="ARBA" id="ARBA00023136"/>
    </source>
</evidence>
<accession>A0A7J7EYI8</accession>
<proteinExistence type="predicted"/>
<evidence type="ECO:0000256" key="3">
    <source>
        <dbReference type="ARBA" id="ARBA00022989"/>
    </source>
</evidence>
<evidence type="ECO:0000256" key="1">
    <source>
        <dbReference type="ARBA" id="ARBA00004141"/>
    </source>
</evidence>
<sequence>MALQPNLTRSHNKIRSHASQVSSKVHPQDSSSKSSESWAEEDEQFQKRETGRPQRSHKKLHTMDLSNWLREKLSYFIQGLRSMLRNLTQSLAFEAFIFLIVCLNTIMLVAQTFAEVEIRGDFFIMVMAVLDFMLMQLSSLSFMRVIYHQSVFRIFKVFKSLRALRAIRVLRRLSFLTSLQEVTGTLARSLPSITAILILMFTCICILCLGAWPVLFSVVLRALFRQSDPKRFQNIFTTIFTLFTLLTLDDWSLIYLDSRAQGGAGPRLGAWYIIPILMVYIIIQYFIFLK</sequence>